<dbReference type="GO" id="GO:0032993">
    <property type="term" value="C:protein-DNA complex"/>
    <property type="evidence" value="ECO:0007669"/>
    <property type="project" value="TreeGrafter"/>
</dbReference>
<dbReference type="Gene3D" id="3.40.190.10">
    <property type="entry name" value="Periplasmic binding protein-like II"/>
    <property type="match status" value="2"/>
</dbReference>
<comment type="caution">
    <text evidence="6">The sequence shown here is derived from an EMBL/GenBank/DDBJ whole genome shotgun (WGS) entry which is preliminary data.</text>
</comment>
<dbReference type="GO" id="GO:0003700">
    <property type="term" value="F:DNA-binding transcription factor activity"/>
    <property type="evidence" value="ECO:0007669"/>
    <property type="project" value="TreeGrafter"/>
</dbReference>
<reference evidence="6 7" key="1">
    <citation type="journal article" date="2013" name="Genome Biol. Evol.">
        <title>Genomes of Stigonematalean cyanobacteria (subsection V) and the evolution of oxygenic photosynthesis from prokaryotes to plastids.</title>
        <authorList>
            <person name="Dagan T."/>
            <person name="Roettger M."/>
            <person name="Stucken K."/>
            <person name="Landan G."/>
            <person name="Koch R."/>
            <person name="Major P."/>
            <person name="Gould S.B."/>
            <person name="Goremykin V.V."/>
            <person name="Rippka R."/>
            <person name="Tandeau de Marsac N."/>
            <person name="Gugger M."/>
            <person name="Lockhart P.J."/>
            <person name="Allen J.F."/>
            <person name="Brune I."/>
            <person name="Maus I."/>
            <person name="Puhler A."/>
            <person name="Martin W.F."/>
        </authorList>
    </citation>
    <scope>NUCLEOTIDE SEQUENCE [LARGE SCALE GENOMIC DNA]</scope>
    <source>
        <strain evidence="6 7">PCC 7110</strain>
    </source>
</reference>
<protein>
    <recommendedName>
        <fullName evidence="5">LysR substrate-binding domain-containing protein</fullName>
    </recommendedName>
</protein>
<dbReference type="GO" id="GO:0003677">
    <property type="term" value="F:DNA binding"/>
    <property type="evidence" value="ECO:0007669"/>
    <property type="project" value="UniProtKB-KW"/>
</dbReference>
<name>A0A139XHB4_9CYAN</name>
<dbReference type="SUPFAM" id="SSF53850">
    <property type="entry name" value="Periplasmic binding protein-like II"/>
    <property type="match status" value="1"/>
</dbReference>
<keyword evidence="7" id="KW-1185">Reference proteome</keyword>
<proteinExistence type="inferred from homology"/>
<evidence type="ECO:0000256" key="3">
    <source>
        <dbReference type="ARBA" id="ARBA00023125"/>
    </source>
</evidence>
<evidence type="ECO:0000256" key="4">
    <source>
        <dbReference type="ARBA" id="ARBA00023163"/>
    </source>
</evidence>
<evidence type="ECO:0000259" key="5">
    <source>
        <dbReference type="Pfam" id="PF03466"/>
    </source>
</evidence>
<dbReference type="InterPro" id="IPR005119">
    <property type="entry name" value="LysR_subst-bd"/>
</dbReference>
<accession>A0A139XHB4</accession>
<dbReference type="AlphaFoldDB" id="A0A139XHB4"/>
<dbReference type="OrthoDB" id="63123at2"/>
<feature type="domain" description="LysR substrate-binding" evidence="5">
    <location>
        <begin position="7"/>
        <end position="85"/>
    </location>
</feature>
<organism evidence="6 7">
    <name type="scientific">Scytonema hofmannii PCC 7110</name>
    <dbReference type="NCBI Taxonomy" id="128403"/>
    <lineage>
        <taxon>Bacteria</taxon>
        <taxon>Bacillati</taxon>
        <taxon>Cyanobacteriota</taxon>
        <taxon>Cyanophyceae</taxon>
        <taxon>Nostocales</taxon>
        <taxon>Scytonemataceae</taxon>
        <taxon>Scytonema</taxon>
    </lineage>
</organism>
<dbReference type="Proteomes" id="UP000076925">
    <property type="component" value="Unassembled WGS sequence"/>
</dbReference>
<keyword evidence="2" id="KW-0805">Transcription regulation</keyword>
<dbReference type="Pfam" id="PF03466">
    <property type="entry name" value="LysR_substrate"/>
    <property type="match status" value="1"/>
</dbReference>
<comment type="similarity">
    <text evidence="1">Belongs to the LysR transcriptional regulatory family.</text>
</comment>
<evidence type="ECO:0000256" key="1">
    <source>
        <dbReference type="ARBA" id="ARBA00009437"/>
    </source>
</evidence>
<evidence type="ECO:0000256" key="2">
    <source>
        <dbReference type="ARBA" id="ARBA00023015"/>
    </source>
</evidence>
<keyword evidence="4" id="KW-0804">Transcription</keyword>
<keyword evidence="3" id="KW-0238">DNA-binding</keyword>
<dbReference type="STRING" id="128403.WA1_02700"/>
<gene>
    <name evidence="6" type="ORF">WA1_02700</name>
</gene>
<evidence type="ECO:0000313" key="6">
    <source>
        <dbReference type="EMBL" id="KYC44069.1"/>
    </source>
</evidence>
<dbReference type="PANTHER" id="PTHR30346">
    <property type="entry name" value="TRANSCRIPTIONAL DUAL REGULATOR HCAR-RELATED"/>
    <property type="match status" value="1"/>
</dbReference>
<evidence type="ECO:0000313" key="7">
    <source>
        <dbReference type="Proteomes" id="UP000076925"/>
    </source>
</evidence>
<dbReference type="PANTHER" id="PTHR30346:SF0">
    <property type="entry name" value="HCA OPERON TRANSCRIPTIONAL ACTIVATOR HCAR"/>
    <property type="match status" value="1"/>
</dbReference>
<sequence>MTEATLFCYAPSILRIYRERYPQVKLILKGGETEAHVEALRTHQIDVAFVYLPIREPTLWVYPLHEQFYIAALSSSHPLARYKQIPQW</sequence>
<dbReference type="EMBL" id="ANNX02000012">
    <property type="protein sequence ID" value="KYC44069.1"/>
    <property type="molecule type" value="Genomic_DNA"/>
</dbReference>